<dbReference type="Gene3D" id="3.30.70.1450">
    <property type="entry name" value="Regulator of K+ conductance, C-terminal domain"/>
    <property type="match status" value="1"/>
</dbReference>
<evidence type="ECO:0000259" key="2">
    <source>
        <dbReference type="PROSITE" id="PS51202"/>
    </source>
</evidence>
<dbReference type="PANTHER" id="PTHR43833">
    <property type="entry name" value="POTASSIUM CHANNEL PROTEIN 2-RELATED-RELATED"/>
    <property type="match status" value="1"/>
</dbReference>
<dbReference type="InterPro" id="IPR003148">
    <property type="entry name" value="RCK_N"/>
</dbReference>
<dbReference type="InterPro" id="IPR050721">
    <property type="entry name" value="Trk_Ktr_HKT_K-transport"/>
</dbReference>
<accession>A0A521BDY4</accession>
<protein>
    <submittedName>
        <fullName evidence="3">Trk system potassium uptake protein TrkA</fullName>
    </submittedName>
</protein>
<feature type="domain" description="RCK N-terminal" evidence="1">
    <location>
        <begin position="1"/>
        <end position="116"/>
    </location>
</feature>
<evidence type="ECO:0000259" key="1">
    <source>
        <dbReference type="PROSITE" id="PS51201"/>
    </source>
</evidence>
<dbReference type="PANTHER" id="PTHR43833:SF7">
    <property type="entry name" value="KTR SYSTEM POTASSIUM UPTAKE PROTEIN C"/>
    <property type="match status" value="1"/>
</dbReference>
<dbReference type="PROSITE" id="PS51201">
    <property type="entry name" value="RCK_N"/>
    <property type="match status" value="1"/>
</dbReference>
<evidence type="ECO:0000313" key="3">
    <source>
        <dbReference type="EMBL" id="SMO45269.1"/>
    </source>
</evidence>
<dbReference type="GO" id="GO:0006813">
    <property type="term" value="P:potassium ion transport"/>
    <property type="evidence" value="ECO:0007669"/>
    <property type="project" value="InterPro"/>
</dbReference>
<dbReference type="GO" id="GO:0008324">
    <property type="term" value="F:monoatomic cation transmembrane transporter activity"/>
    <property type="evidence" value="ECO:0007669"/>
    <property type="project" value="InterPro"/>
</dbReference>
<dbReference type="AlphaFoldDB" id="A0A521BDY4"/>
<dbReference type="InterPro" id="IPR036721">
    <property type="entry name" value="RCK_C_sf"/>
</dbReference>
<dbReference type="InterPro" id="IPR006037">
    <property type="entry name" value="RCK_C"/>
</dbReference>
<evidence type="ECO:0000313" key="4">
    <source>
        <dbReference type="Proteomes" id="UP000319040"/>
    </source>
</evidence>
<keyword evidence="4" id="KW-1185">Reference proteome</keyword>
<feature type="domain" description="RCK C-terminal" evidence="2">
    <location>
        <begin position="134"/>
        <end position="226"/>
    </location>
</feature>
<dbReference type="Gene3D" id="3.40.50.720">
    <property type="entry name" value="NAD(P)-binding Rossmann-like Domain"/>
    <property type="match status" value="1"/>
</dbReference>
<dbReference type="SUPFAM" id="SSF51735">
    <property type="entry name" value="NAD(P)-binding Rossmann-fold domains"/>
    <property type="match status" value="1"/>
</dbReference>
<dbReference type="RefSeq" id="WP_142532209.1">
    <property type="nucleotide sequence ID" value="NZ_FXTB01000001.1"/>
</dbReference>
<sequence>MNFLIIGLGNFGSSLAIRLTELGHEVIGVDSRMANVEALKNDITHTIRADCTDLHSAMELPISDADAVIMCIGENEGNSIMATAVLKQLNAKRIIGRIVSDTQATVLNAMGIEEIVHPEKDSADKLAKNLTTEGLIDSFELSDRYSIVKIDVPEQYEGKTLQELDLREKFNLTILTTMRKTYKRSLLGFKQSNLQVQGIAKADTVLHKDDIMVVFGEDKDIERFLK</sequence>
<dbReference type="Pfam" id="PF02080">
    <property type="entry name" value="TrkA_C"/>
    <property type="match status" value="1"/>
</dbReference>
<reference evidence="3 4" key="1">
    <citation type="submission" date="2017-05" db="EMBL/GenBank/DDBJ databases">
        <authorList>
            <person name="Varghese N."/>
            <person name="Submissions S."/>
        </authorList>
    </citation>
    <scope>NUCLEOTIDE SEQUENCE [LARGE SCALE GENOMIC DNA]</scope>
    <source>
        <strain evidence="3 4">DSM 27040</strain>
    </source>
</reference>
<dbReference type="SUPFAM" id="SSF116726">
    <property type="entry name" value="TrkA C-terminal domain-like"/>
    <property type="match status" value="1"/>
</dbReference>
<name>A0A521BDY4_SACCC</name>
<dbReference type="InterPro" id="IPR036291">
    <property type="entry name" value="NAD(P)-bd_dom_sf"/>
</dbReference>
<dbReference type="Proteomes" id="UP000319040">
    <property type="component" value="Unassembled WGS sequence"/>
</dbReference>
<dbReference type="OrthoDB" id="9776294at2"/>
<gene>
    <name evidence="3" type="ORF">SAMN06265379_101889</name>
</gene>
<proteinExistence type="predicted"/>
<dbReference type="EMBL" id="FXTB01000001">
    <property type="protein sequence ID" value="SMO45269.1"/>
    <property type="molecule type" value="Genomic_DNA"/>
</dbReference>
<dbReference type="PROSITE" id="PS51202">
    <property type="entry name" value="RCK_C"/>
    <property type="match status" value="1"/>
</dbReference>
<dbReference type="Pfam" id="PF02254">
    <property type="entry name" value="TrkA_N"/>
    <property type="match status" value="1"/>
</dbReference>
<organism evidence="3 4">
    <name type="scientific">Saccharicrinis carchari</name>
    <dbReference type="NCBI Taxonomy" id="1168039"/>
    <lineage>
        <taxon>Bacteria</taxon>
        <taxon>Pseudomonadati</taxon>
        <taxon>Bacteroidota</taxon>
        <taxon>Bacteroidia</taxon>
        <taxon>Marinilabiliales</taxon>
        <taxon>Marinilabiliaceae</taxon>
        <taxon>Saccharicrinis</taxon>
    </lineage>
</organism>